<dbReference type="GO" id="GO:0043248">
    <property type="term" value="P:proteasome assembly"/>
    <property type="evidence" value="ECO:0007669"/>
    <property type="project" value="UniProtKB-UniRule"/>
</dbReference>
<keyword evidence="2" id="KW-0539">Nucleus</keyword>
<sequence>MDKGELGESKRKIEEKDQYNSVSTENSTEEKKIDINTLDDDDEFEDFQAEDWTEADTDLGISKDKLWDDNWDDDDLEDSFSLSLRAELQKFQTPSV</sequence>
<comment type="similarity">
    <text evidence="1 2">Belongs to the DSS1/SEM1 family.</text>
</comment>
<evidence type="ECO:0000256" key="1">
    <source>
        <dbReference type="ARBA" id="ARBA00034491"/>
    </source>
</evidence>
<dbReference type="GO" id="GO:0008541">
    <property type="term" value="C:proteasome regulatory particle, lid subcomplex"/>
    <property type="evidence" value="ECO:0007669"/>
    <property type="project" value="UniProtKB-UniRule"/>
</dbReference>
<accession>A0A0W4ZEZ9</accession>
<dbReference type="AlphaFoldDB" id="A0A0W4ZEZ9"/>
<dbReference type="GeneID" id="28937195"/>
<dbReference type="InterPro" id="IPR007834">
    <property type="entry name" value="DSS1_SEM1"/>
</dbReference>
<dbReference type="GO" id="GO:0006406">
    <property type="term" value="P:mRNA export from nucleus"/>
    <property type="evidence" value="ECO:0007669"/>
    <property type="project" value="UniProtKB-UniRule"/>
</dbReference>
<protein>
    <recommendedName>
        <fullName evidence="2">26S proteasome complex subunit SEM1</fullName>
    </recommendedName>
</protein>
<dbReference type="GO" id="GO:0005634">
    <property type="term" value="C:nucleus"/>
    <property type="evidence" value="ECO:0007669"/>
    <property type="project" value="UniProtKB-SubCell"/>
</dbReference>
<comment type="caution">
    <text evidence="4">The sequence shown here is derived from an EMBL/GenBank/DDBJ whole genome shotgun (WGS) entry which is preliminary data.</text>
</comment>
<feature type="region of interest" description="Disordered" evidence="3">
    <location>
        <begin position="1"/>
        <end position="37"/>
    </location>
</feature>
<evidence type="ECO:0000313" key="5">
    <source>
        <dbReference type="Proteomes" id="UP000054454"/>
    </source>
</evidence>
<comment type="subcellular location">
    <subcellularLocation>
        <location evidence="2">Nucleus</location>
    </subcellularLocation>
</comment>
<evidence type="ECO:0000256" key="3">
    <source>
        <dbReference type="SAM" id="MobiDB-lite"/>
    </source>
</evidence>
<dbReference type="OrthoDB" id="10415121at2759"/>
<dbReference type="SMART" id="SM01385">
    <property type="entry name" value="DSS1_SEM1"/>
    <property type="match status" value="1"/>
</dbReference>
<dbReference type="EMBL" id="LFVZ01000011">
    <property type="protein sequence ID" value="KTW26961.1"/>
    <property type="molecule type" value="Genomic_DNA"/>
</dbReference>
<feature type="compositionally biased region" description="Basic and acidic residues" evidence="3">
    <location>
        <begin position="1"/>
        <end position="18"/>
    </location>
</feature>
<dbReference type="PANTHER" id="PTHR16771:SF0">
    <property type="entry name" value="26S PROTEASOME COMPLEX SUBUNIT SEM1"/>
    <property type="match status" value="1"/>
</dbReference>
<keyword evidence="2" id="KW-0647">Proteasome</keyword>
<reference evidence="5" key="1">
    <citation type="journal article" date="2016" name="Nat. Commun.">
        <title>Genome analysis of three Pneumocystis species reveals adaptation mechanisms to life exclusively in mammalian hosts.</title>
        <authorList>
            <person name="Ma L."/>
            <person name="Chen Z."/>
            <person name="Huang D.W."/>
            <person name="Kutty G."/>
            <person name="Ishihara M."/>
            <person name="Wang H."/>
            <person name="Abouelleil A."/>
            <person name="Bishop L."/>
            <person name="Davey E."/>
            <person name="Deng R."/>
            <person name="Deng X."/>
            <person name="Fan L."/>
            <person name="Fantoni G."/>
            <person name="Fitzgerald M."/>
            <person name="Gogineni E."/>
            <person name="Goldberg J.M."/>
            <person name="Handley G."/>
            <person name="Hu X."/>
            <person name="Huber C."/>
            <person name="Jiao X."/>
            <person name="Jones K."/>
            <person name="Levin J.Z."/>
            <person name="Liu Y."/>
            <person name="Macdonald P."/>
            <person name="Melnikov A."/>
            <person name="Raley C."/>
            <person name="Sassi M."/>
            <person name="Sherman B.T."/>
            <person name="Song X."/>
            <person name="Sykes S."/>
            <person name="Tran B."/>
            <person name="Walsh L."/>
            <person name="Xia Y."/>
            <person name="Yang J."/>
            <person name="Young S."/>
            <person name="Zeng Q."/>
            <person name="Zheng X."/>
            <person name="Stephens R."/>
            <person name="Nusbaum C."/>
            <person name="Birren B.W."/>
            <person name="Azadi P."/>
            <person name="Lempicki R.A."/>
            <person name="Cuomo C.A."/>
            <person name="Kovacs J.A."/>
        </authorList>
    </citation>
    <scope>NUCLEOTIDE SEQUENCE [LARGE SCALE GENOMIC DNA]</scope>
    <source>
        <strain evidence="5">B80</strain>
    </source>
</reference>
<dbReference type="PANTHER" id="PTHR16771">
    <property type="entry name" value="26 PROTEASOME COMPLEX SUBUNIT DSS1"/>
    <property type="match status" value="1"/>
</dbReference>
<evidence type="ECO:0000256" key="2">
    <source>
        <dbReference type="RuleBase" id="RU369057"/>
    </source>
</evidence>
<dbReference type="RefSeq" id="XP_018225152.1">
    <property type="nucleotide sequence ID" value="XM_018370992.1"/>
</dbReference>
<dbReference type="VEuPathDB" id="FungiDB:T552_02452"/>
<proteinExistence type="inferred from homology"/>
<comment type="function">
    <text evidence="2">Component of the 26S proteasome, a multiprotein complex involved in the ATP-dependent degradation of ubiquitinated proteins.</text>
</comment>
<keyword evidence="5" id="KW-1185">Reference proteome</keyword>
<dbReference type="Pfam" id="PF05160">
    <property type="entry name" value="DSS1_SEM1"/>
    <property type="match status" value="1"/>
</dbReference>
<name>A0A0W4ZEZ9_PNEC8</name>
<organism evidence="4 5">
    <name type="scientific">Pneumocystis carinii (strain B80)</name>
    <name type="common">Rat pneumocystis pneumonia agent</name>
    <name type="synonym">Pneumocystis carinii f. sp. carinii</name>
    <dbReference type="NCBI Taxonomy" id="1408658"/>
    <lineage>
        <taxon>Eukaryota</taxon>
        <taxon>Fungi</taxon>
        <taxon>Dikarya</taxon>
        <taxon>Ascomycota</taxon>
        <taxon>Taphrinomycotina</taxon>
        <taxon>Pneumocystomycetes</taxon>
        <taxon>Pneumocystaceae</taxon>
        <taxon>Pneumocystis</taxon>
    </lineage>
</organism>
<dbReference type="Proteomes" id="UP000054454">
    <property type="component" value="Unassembled WGS sequence"/>
</dbReference>
<evidence type="ECO:0000313" key="4">
    <source>
        <dbReference type="EMBL" id="KTW26961.1"/>
    </source>
</evidence>
<gene>
    <name evidence="4" type="ORF">T552_02452</name>
</gene>
<dbReference type="GO" id="GO:0000724">
    <property type="term" value="P:double-strand break repair via homologous recombination"/>
    <property type="evidence" value="ECO:0007669"/>
    <property type="project" value="TreeGrafter"/>
</dbReference>